<name>A0ACC1HM44_9FUNG</name>
<dbReference type="Proteomes" id="UP001145114">
    <property type="component" value="Unassembled WGS sequence"/>
</dbReference>
<protein>
    <submittedName>
        <fullName evidence="1">Uncharacterized protein</fullName>
    </submittedName>
</protein>
<evidence type="ECO:0000313" key="1">
    <source>
        <dbReference type="EMBL" id="KAJ1676848.1"/>
    </source>
</evidence>
<reference evidence="1" key="1">
    <citation type="submission" date="2022-06" db="EMBL/GenBank/DDBJ databases">
        <title>Phylogenomic reconstructions and comparative analyses of Kickxellomycotina fungi.</title>
        <authorList>
            <person name="Reynolds N.K."/>
            <person name="Stajich J.E."/>
            <person name="Barry K."/>
            <person name="Grigoriev I.V."/>
            <person name="Crous P."/>
            <person name="Smith M.E."/>
        </authorList>
    </citation>
    <scope>NUCLEOTIDE SEQUENCE</scope>
    <source>
        <strain evidence="1">RSA 2271</strain>
    </source>
</reference>
<accession>A0ACC1HM44</accession>
<dbReference type="EMBL" id="JAMZIH010003394">
    <property type="protein sequence ID" value="KAJ1676848.1"/>
    <property type="molecule type" value="Genomic_DNA"/>
</dbReference>
<organism evidence="1 2">
    <name type="scientific">Spiromyces aspiralis</name>
    <dbReference type="NCBI Taxonomy" id="68401"/>
    <lineage>
        <taxon>Eukaryota</taxon>
        <taxon>Fungi</taxon>
        <taxon>Fungi incertae sedis</taxon>
        <taxon>Zoopagomycota</taxon>
        <taxon>Kickxellomycotina</taxon>
        <taxon>Kickxellomycetes</taxon>
        <taxon>Kickxellales</taxon>
        <taxon>Kickxellaceae</taxon>
        <taxon>Spiromyces</taxon>
    </lineage>
</organism>
<evidence type="ECO:0000313" key="2">
    <source>
        <dbReference type="Proteomes" id="UP001145114"/>
    </source>
</evidence>
<feature type="non-terminal residue" evidence="1">
    <location>
        <position position="1"/>
    </location>
</feature>
<feature type="non-terminal residue" evidence="1">
    <location>
        <position position="56"/>
    </location>
</feature>
<proteinExistence type="predicted"/>
<sequence>SDRNRREDATFRRLRRLPRCHPCPPAPPIAQLPPCRSASRPRLRLRLPHRPARSRL</sequence>
<gene>
    <name evidence="1" type="ORF">EV182_007385</name>
</gene>
<keyword evidence="2" id="KW-1185">Reference proteome</keyword>
<comment type="caution">
    <text evidence="1">The sequence shown here is derived from an EMBL/GenBank/DDBJ whole genome shotgun (WGS) entry which is preliminary data.</text>
</comment>